<comment type="similarity">
    <text evidence="3">Belongs to the gas vesicle GvpF/GvpL family.</text>
</comment>
<dbReference type="PROSITE" id="PS50076">
    <property type="entry name" value="DNAJ_2"/>
    <property type="match status" value="1"/>
</dbReference>
<keyword evidence="1" id="KW-0304">Gas vesicle</keyword>
<organism evidence="5 6">
    <name type="scientific">Prosthecomicrobium pneumaticum</name>
    <dbReference type="NCBI Taxonomy" id="81895"/>
    <lineage>
        <taxon>Bacteria</taxon>
        <taxon>Pseudomonadati</taxon>
        <taxon>Pseudomonadota</taxon>
        <taxon>Alphaproteobacteria</taxon>
        <taxon>Hyphomicrobiales</taxon>
        <taxon>Kaistiaceae</taxon>
        <taxon>Prosthecomicrobium</taxon>
    </lineage>
</organism>
<evidence type="ECO:0000313" key="5">
    <source>
        <dbReference type="EMBL" id="MBB5751384.1"/>
    </source>
</evidence>
<evidence type="ECO:0000256" key="3">
    <source>
        <dbReference type="ARBA" id="ARBA00035643"/>
    </source>
</evidence>
<proteinExistence type="inferred from homology"/>
<keyword evidence="6" id="KW-1185">Reference proteome</keyword>
<dbReference type="InterPro" id="IPR036869">
    <property type="entry name" value="J_dom_sf"/>
</dbReference>
<dbReference type="Proteomes" id="UP000523821">
    <property type="component" value="Unassembled WGS sequence"/>
</dbReference>
<dbReference type="EMBL" id="JACHOO010000001">
    <property type="protein sequence ID" value="MBB5751384.1"/>
    <property type="molecule type" value="Genomic_DNA"/>
</dbReference>
<dbReference type="InterPro" id="IPR009430">
    <property type="entry name" value="GvpL/GvpF"/>
</dbReference>
<comment type="subcellular location">
    <subcellularLocation>
        <location evidence="2">Gas vesicle</location>
    </subcellularLocation>
</comment>
<name>A0A7W9CTK4_9HYPH</name>
<evidence type="ECO:0000313" key="6">
    <source>
        <dbReference type="Proteomes" id="UP000523821"/>
    </source>
</evidence>
<evidence type="ECO:0000256" key="2">
    <source>
        <dbReference type="ARBA" id="ARBA00035108"/>
    </source>
</evidence>
<dbReference type="PANTHER" id="PTHR36852">
    <property type="entry name" value="PROTEIN GVPL 2"/>
    <property type="match status" value="1"/>
</dbReference>
<sequence length="330" mass="34466">MTETLLFAVTGADLNGADLEGPGLPPGLTIVRESGLAAVVGPAPEGGFHQQERSALLPLLLARQKLIGRLLDSATILPVALGTSVEDIGRIRHLLAAGAPVIRTALGTVDGCVEYGLSVRAETVAKTDEDEEQAEEDALGATATLLFETIAAQAADSARARAAERRDRARRVLIERLAPICRDLIVTEPGDPSVIAELALLVPRRAAEALDDALESVDQSFAGQLALRLVGPLPPYSFATVHVHLGTMAAAEAARRLLGVPAGADPAALRQAYRHAIRRVHPDLVPEGAEPIEAADGTAADVAALTAAHRVLQAEHVPVSIRRQPTQAAG</sequence>
<dbReference type="RefSeq" id="WP_183852005.1">
    <property type="nucleotide sequence ID" value="NZ_JACHOO010000001.1"/>
</dbReference>
<dbReference type="PANTHER" id="PTHR36852:SF1">
    <property type="entry name" value="PROTEIN GVPL 2"/>
    <property type="match status" value="1"/>
</dbReference>
<protein>
    <submittedName>
        <fullName evidence="5">DnaJ-domain-containing protein 1</fullName>
    </submittedName>
</protein>
<dbReference type="GO" id="GO:0031411">
    <property type="term" value="C:gas vesicle"/>
    <property type="evidence" value="ECO:0007669"/>
    <property type="project" value="UniProtKB-SubCell"/>
</dbReference>
<dbReference type="Gene3D" id="1.10.287.110">
    <property type="entry name" value="DnaJ domain"/>
    <property type="match status" value="1"/>
</dbReference>
<accession>A0A7W9CTK4</accession>
<gene>
    <name evidence="5" type="ORF">GGQ63_000427</name>
</gene>
<evidence type="ECO:0000259" key="4">
    <source>
        <dbReference type="PROSITE" id="PS50076"/>
    </source>
</evidence>
<dbReference type="AlphaFoldDB" id="A0A7W9CTK4"/>
<dbReference type="Pfam" id="PF06386">
    <property type="entry name" value="GvpL_GvpF"/>
    <property type="match status" value="1"/>
</dbReference>
<feature type="domain" description="J" evidence="4">
    <location>
        <begin position="253"/>
        <end position="330"/>
    </location>
</feature>
<comment type="caution">
    <text evidence="5">The sequence shown here is derived from an EMBL/GenBank/DDBJ whole genome shotgun (WGS) entry which is preliminary data.</text>
</comment>
<dbReference type="SUPFAM" id="SSF46565">
    <property type="entry name" value="Chaperone J-domain"/>
    <property type="match status" value="1"/>
</dbReference>
<reference evidence="5 6" key="1">
    <citation type="submission" date="2020-08" db="EMBL/GenBank/DDBJ databases">
        <title>Genomic Encyclopedia of Type Strains, Phase IV (KMG-IV): sequencing the most valuable type-strain genomes for metagenomic binning, comparative biology and taxonomic classification.</title>
        <authorList>
            <person name="Goeker M."/>
        </authorList>
    </citation>
    <scope>NUCLEOTIDE SEQUENCE [LARGE SCALE GENOMIC DNA]</scope>
    <source>
        <strain evidence="5 6">DSM 16268</strain>
    </source>
</reference>
<dbReference type="CDD" id="cd06257">
    <property type="entry name" value="DnaJ"/>
    <property type="match status" value="1"/>
</dbReference>
<dbReference type="InterPro" id="IPR001623">
    <property type="entry name" value="DnaJ_domain"/>
</dbReference>
<dbReference type="GO" id="GO:0031412">
    <property type="term" value="P:gas vesicle organization"/>
    <property type="evidence" value="ECO:0007669"/>
    <property type="project" value="InterPro"/>
</dbReference>
<evidence type="ECO:0000256" key="1">
    <source>
        <dbReference type="ARBA" id="ARBA00022987"/>
    </source>
</evidence>